<dbReference type="Proteomes" id="UP000021053">
    <property type="component" value="Unassembled WGS sequence"/>
</dbReference>
<dbReference type="HOGENOM" id="CLU_404348_0_0_11"/>
<dbReference type="PATRIC" id="fig|927661.3.peg.1763"/>
<evidence type="ECO:0000313" key="1">
    <source>
        <dbReference type="EMBL" id="EXG80706.1"/>
    </source>
</evidence>
<reference evidence="1 2" key="1">
    <citation type="submission" date="2013-07" db="EMBL/GenBank/DDBJ databases">
        <authorList>
            <consortium name="DOE Joint Genome Institute"/>
            <person name="Eisen J."/>
            <person name="Huntemann M."/>
            <person name="Han J."/>
            <person name="Chen A."/>
            <person name="Kyrpides N."/>
            <person name="Mavromatis K."/>
            <person name="Markowitz V."/>
            <person name="Palaniappan K."/>
            <person name="Ivanova N."/>
            <person name="Schaumberg A."/>
            <person name="Pati A."/>
            <person name="Liolios K."/>
            <person name="Nordberg H.P."/>
            <person name="Cantor M.N."/>
            <person name="Hua S.X."/>
            <person name="Woyke T."/>
        </authorList>
    </citation>
    <scope>NUCLEOTIDE SEQUENCE [LARGE SCALE GENOMIC DNA]</scope>
    <source>
        <strain evidence="1 2">DSM 44712</strain>
    </source>
</reference>
<keyword evidence="2" id="KW-1185">Reference proteome</keyword>
<dbReference type="RefSeq" id="WP_157017510.1">
    <property type="nucleotide sequence ID" value="NZ_KK073874.1"/>
</dbReference>
<sequence length="695" mass="74669">MLPEVTHPELIAGLVGVVAKAAERAALLAEMSAGLASVVVAAPVAPERLAGPAGGPLMDGLTLLIPRCYDRGDEATRLFTTVARALVGGVEPPSGSLSGDHDWFHALQVFPAALYRSVSPLYRSLSLSVARAERDALLDFAELLAGSGLLAPGSALRRIHGASDTDPGPERLRKVGNGFVLRLNDDEAHGTPPVWTLDLLEFQPDGEFGAIPGLADPLWFPLLAGFDEEVVRSFVAAARERGPIEWRPELVDRLSQAAGLGRSEALLLLYGLVKPGVPVRDAATEIGVPPAALDVVDDSWEYGSREQRAALVGTLLPADPRRIFDDGPAFDGIADWYRAQGRRAPVSDTVLIAAHQAKLSWQPRALTMLNAIRSAGSCRWLAPAPRDASGRIDYRALDIRDPDPDDVVRALASYLPWLAYHLPADDDFRQALPGALRTYRARLAEPEYEVALRYLDEEEWAALAHHLGATPVDKSTPAEDRVELGPFVTPDLADGRRVRVRPGLLSGPDDPALRAFEAVGSEPVEIGALRALLSDWLPRLLEGAAAVDPAAGAPHVPPAELIAEAASVLSLGADAATVYLQLLALPDPTDKNVARWTGWKPARLKKARAELAATPLVTEAKRARAGRTLFLPGGWLALKAPLPPVETWKLPLYSDPGQGTLVPLTPIPELFAAAWARVRSGDEPRFDELRTGRRR</sequence>
<name>A0A011AFA6_9ACTN</name>
<protein>
    <submittedName>
        <fullName evidence="1">Uncharacterized protein</fullName>
    </submittedName>
</protein>
<dbReference type="EMBL" id="JFBT01000001">
    <property type="protein sequence ID" value="EXG80706.1"/>
    <property type="molecule type" value="Genomic_DNA"/>
</dbReference>
<proteinExistence type="predicted"/>
<comment type="caution">
    <text evidence="1">The sequence shown here is derived from an EMBL/GenBank/DDBJ whole genome shotgun (WGS) entry which is preliminary data.</text>
</comment>
<dbReference type="OrthoDB" id="218750at2"/>
<gene>
    <name evidence="1" type="ORF">CryarDRAFT_1793</name>
</gene>
<organism evidence="1 2">
    <name type="scientific">Cryptosporangium arvum DSM 44712</name>
    <dbReference type="NCBI Taxonomy" id="927661"/>
    <lineage>
        <taxon>Bacteria</taxon>
        <taxon>Bacillati</taxon>
        <taxon>Actinomycetota</taxon>
        <taxon>Actinomycetes</taxon>
        <taxon>Cryptosporangiales</taxon>
        <taxon>Cryptosporangiaceae</taxon>
        <taxon>Cryptosporangium</taxon>
    </lineage>
</organism>
<dbReference type="AlphaFoldDB" id="A0A011AFA6"/>
<accession>A0A011AFA6</accession>
<evidence type="ECO:0000313" key="2">
    <source>
        <dbReference type="Proteomes" id="UP000021053"/>
    </source>
</evidence>